<dbReference type="InterPro" id="IPR002912">
    <property type="entry name" value="ACT_dom"/>
</dbReference>
<dbReference type="InterPro" id="IPR019455">
    <property type="entry name" value="Acetolactate_synth_ssu_C"/>
</dbReference>
<evidence type="ECO:0000313" key="11">
    <source>
        <dbReference type="Proteomes" id="UP000187166"/>
    </source>
</evidence>
<evidence type="ECO:0000256" key="6">
    <source>
        <dbReference type="ARBA" id="ARBA00023304"/>
    </source>
</evidence>
<dbReference type="InterPro" id="IPR027271">
    <property type="entry name" value="Acetolactate_synth/TF_NikR_C"/>
</dbReference>
<dbReference type="CDD" id="cd04878">
    <property type="entry name" value="ACT_AHAS"/>
    <property type="match status" value="1"/>
</dbReference>
<dbReference type="NCBIfam" id="TIGR00119">
    <property type="entry name" value="acolac_sm"/>
    <property type="match status" value="1"/>
</dbReference>
<protein>
    <recommendedName>
        <fullName evidence="8">Acetolactate synthase small subunit</fullName>
        <shortName evidence="8">AHAS</shortName>
        <shortName evidence="8">ALS</shortName>
        <ecNumber evidence="8">2.2.1.6</ecNumber>
    </recommendedName>
    <alternativeName>
        <fullName evidence="8">Acetohydroxy-acid synthase small subunit</fullName>
    </alternativeName>
</protein>
<comment type="pathway">
    <text evidence="2 8">Amino-acid biosynthesis; L-valine biosynthesis; L-valine from pyruvate: step 1/4.</text>
</comment>
<dbReference type="UniPathway" id="UPA00049">
    <property type="reaction ID" value="UER00059"/>
</dbReference>
<dbReference type="InterPro" id="IPR054480">
    <property type="entry name" value="AHAS_small-like_ACT"/>
</dbReference>
<evidence type="ECO:0000256" key="1">
    <source>
        <dbReference type="ARBA" id="ARBA00004974"/>
    </source>
</evidence>
<dbReference type="GO" id="GO:0005829">
    <property type="term" value="C:cytosol"/>
    <property type="evidence" value="ECO:0007669"/>
    <property type="project" value="TreeGrafter"/>
</dbReference>
<dbReference type="EMBL" id="MJIH01000001">
    <property type="protein sequence ID" value="OLR64115.1"/>
    <property type="molecule type" value="Genomic_DNA"/>
</dbReference>
<keyword evidence="5 8" id="KW-0028">Amino-acid biosynthesis</keyword>
<evidence type="ECO:0000259" key="9">
    <source>
        <dbReference type="PROSITE" id="PS51671"/>
    </source>
</evidence>
<comment type="similarity">
    <text evidence="3 8">Belongs to the acetolactate synthase small subunit family.</text>
</comment>
<dbReference type="Proteomes" id="UP000187166">
    <property type="component" value="Unassembled WGS sequence"/>
</dbReference>
<evidence type="ECO:0000256" key="8">
    <source>
        <dbReference type="RuleBase" id="RU368092"/>
    </source>
</evidence>
<dbReference type="UniPathway" id="UPA00047">
    <property type="reaction ID" value="UER00055"/>
</dbReference>
<evidence type="ECO:0000256" key="2">
    <source>
        <dbReference type="ARBA" id="ARBA00005025"/>
    </source>
</evidence>
<gene>
    <name evidence="10" type="ORF">BIV18_00350</name>
</gene>
<dbReference type="GO" id="GO:0009099">
    <property type="term" value="P:L-valine biosynthetic process"/>
    <property type="evidence" value="ECO:0007669"/>
    <property type="project" value="UniProtKB-UniRule"/>
</dbReference>
<reference evidence="10 11" key="1">
    <citation type="journal article" date="2016" name="Appl. Environ. Microbiol.">
        <title>Function and Phylogeny of Bacterial Butyryl Coenzyme A:Acetate Transferases and Their Diversity in the Proximal Colon of Swine.</title>
        <authorList>
            <person name="Trachsel J."/>
            <person name="Bayles D.O."/>
            <person name="Looft T."/>
            <person name="Levine U.Y."/>
            <person name="Allen H.K."/>
        </authorList>
    </citation>
    <scope>NUCLEOTIDE SEQUENCE [LARGE SCALE GENOMIC DNA]</scope>
    <source>
        <strain evidence="10 11">35-6-1</strain>
    </source>
</reference>
<dbReference type="InterPro" id="IPR039557">
    <property type="entry name" value="AHAS_ACT"/>
</dbReference>
<dbReference type="GO" id="GO:1990610">
    <property type="term" value="F:acetolactate synthase regulator activity"/>
    <property type="evidence" value="ECO:0007669"/>
    <property type="project" value="UniProtKB-UniRule"/>
</dbReference>
<dbReference type="STRING" id="1465756.BIV18_00350"/>
<proteinExistence type="inferred from homology"/>
<dbReference type="InterPro" id="IPR045865">
    <property type="entry name" value="ACT-like_dom_sf"/>
</dbReference>
<dbReference type="PROSITE" id="PS51671">
    <property type="entry name" value="ACT"/>
    <property type="match status" value="1"/>
</dbReference>
<dbReference type="SUPFAM" id="SSF55021">
    <property type="entry name" value="ACT-like"/>
    <property type="match status" value="2"/>
</dbReference>
<organism evidence="10 11">
    <name type="scientific">Peptoniphilus porci</name>
    <dbReference type="NCBI Taxonomy" id="2652280"/>
    <lineage>
        <taxon>Bacteria</taxon>
        <taxon>Bacillati</taxon>
        <taxon>Bacillota</taxon>
        <taxon>Tissierellia</taxon>
        <taxon>Tissierellales</taxon>
        <taxon>Peptoniphilaceae</taxon>
        <taxon>Peptoniphilus</taxon>
    </lineage>
</organism>
<keyword evidence="11" id="KW-1185">Reference proteome</keyword>
<comment type="subunit">
    <text evidence="4 8">Dimer of large and small chains.</text>
</comment>
<dbReference type="EC" id="2.2.1.6" evidence="8"/>
<comment type="caution">
    <text evidence="10">The sequence shown here is derived from an EMBL/GenBank/DDBJ whole genome shotgun (WGS) entry which is preliminary data.</text>
</comment>
<dbReference type="Pfam" id="PF22629">
    <property type="entry name" value="ACT_AHAS_ss"/>
    <property type="match status" value="1"/>
</dbReference>
<dbReference type="GO" id="GO:0009097">
    <property type="term" value="P:isoleucine biosynthetic process"/>
    <property type="evidence" value="ECO:0007669"/>
    <property type="project" value="UniProtKB-UniRule"/>
</dbReference>
<name>A0A1U7LXG6_9FIRM</name>
<comment type="catalytic activity">
    <reaction evidence="7 8">
        <text>2 pyruvate + H(+) = (2S)-2-acetolactate + CO2</text>
        <dbReference type="Rhea" id="RHEA:25249"/>
        <dbReference type="ChEBI" id="CHEBI:15361"/>
        <dbReference type="ChEBI" id="CHEBI:15378"/>
        <dbReference type="ChEBI" id="CHEBI:16526"/>
        <dbReference type="ChEBI" id="CHEBI:58476"/>
        <dbReference type="EC" id="2.2.1.6"/>
    </reaction>
</comment>
<dbReference type="Gene3D" id="3.30.70.1150">
    <property type="entry name" value="ACT-like. Chain A, domain 2"/>
    <property type="match status" value="1"/>
</dbReference>
<dbReference type="NCBIfam" id="NF008864">
    <property type="entry name" value="PRK11895.1"/>
    <property type="match status" value="1"/>
</dbReference>
<evidence type="ECO:0000256" key="5">
    <source>
        <dbReference type="ARBA" id="ARBA00022605"/>
    </source>
</evidence>
<dbReference type="PANTHER" id="PTHR30239">
    <property type="entry name" value="ACETOLACTATE SYNTHASE SMALL SUBUNIT"/>
    <property type="match status" value="1"/>
</dbReference>
<comment type="pathway">
    <text evidence="1 8">Amino-acid biosynthesis; L-isoleucine biosynthesis; L-isoleucine from 2-oxobutanoate: step 1/4.</text>
</comment>
<keyword evidence="6 8" id="KW-0100">Branched-chain amino acid biosynthesis</keyword>
<dbReference type="InterPro" id="IPR004789">
    <property type="entry name" value="Acetalactate_synth_ssu"/>
</dbReference>
<accession>A0A1U7LXG6</accession>
<dbReference type="AlphaFoldDB" id="A0A1U7LXG6"/>
<comment type="function">
    <text evidence="8">Catalyzes the conversion of 2 pyruvate molecules into acetolactate in the first common step of the biosynthetic pathway of the branched-amino acids such as leucine, isoleucine, and valine.</text>
</comment>
<evidence type="ECO:0000256" key="4">
    <source>
        <dbReference type="ARBA" id="ARBA00011744"/>
    </source>
</evidence>
<dbReference type="PANTHER" id="PTHR30239:SF0">
    <property type="entry name" value="ACETOLACTATE SYNTHASE SMALL SUBUNIT 1, CHLOROPLASTIC"/>
    <property type="match status" value="1"/>
</dbReference>
<evidence type="ECO:0000256" key="7">
    <source>
        <dbReference type="ARBA" id="ARBA00048670"/>
    </source>
</evidence>
<evidence type="ECO:0000313" key="10">
    <source>
        <dbReference type="EMBL" id="OLR64115.1"/>
    </source>
</evidence>
<feature type="domain" description="ACT" evidence="9">
    <location>
        <begin position="5"/>
        <end position="80"/>
    </location>
</feature>
<keyword evidence="8" id="KW-0808">Transferase</keyword>
<sequence length="158" mass="17887">MKYEVLSLLVDNQSGTLTRIASLFARRGYNIESLTVSAVKDSKHSKITITTIIEDKYELKQIVSQCAKLEVVRDIEIITREEAVQREICLVKIKCKSERAIEVVNIANIYKANIVDFSKDSLIVEITGKPAKVDAFLKVIESYEIIDFCRTGITAMKR</sequence>
<dbReference type="Pfam" id="PF10369">
    <property type="entry name" value="ALS_ss_C"/>
    <property type="match status" value="1"/>
</dbReference>
<evidence type="ECO:0000256" key="3">
    <source>
        <dbReference type="ARBA" id="ARBA00006341"/>
    </source>
</evidence>
<dbReference type="Gene3D" id="3.30.70.260">
    <property type="match status" value="1"/>
</dbReference>
<dbReference type="GO" id="GO:0003984">
    <property type="term" value="F:acetolactate synthase activity"/>
    <property type="evidence" value="ECO:0007669"/>
    <property type="project" value="UniProtKB-UniRule"/>
</dbReference>